<reference evidence="1" key="1">
    <citation type="journal article" date="2021" name="PeerJ">
        <title>Extensive microbial diversity within the chicken gut microbiome revealed by metagenomics and culture.</title>
        <authorList>
            <person name="Gilroy R."/>
            <person name="Ravi A."/>
            <person name="Getino M."/>
            <person name="Pursley I."/>
            <person name="Horton D.L."/>
            <person name="Alikhan N.F."/>
            <person name="Baker D."/>
            <person name="Gharbi K."/>
            <person name="Hall N."/>
            <person name="Watson M."/>
            <person name="Adriaenssens E.M."/>
            <person name="Foster-Nyarko E."/>
            <person name="Jarju S."/>
            <person name="Secka A."/>
            <person name="Antonio M."/>
            <person name="Oren A."/>
            <person name="Chaudhuri R.R."/>
            <person name="La Ragione R."/>
            <person name="Hildebrand F."/>
            <person name="Pallen M.J."/>
        </authorList>
    </citation>
    <scope>NUCLEOTIDE SEQUENCE</scope>
    <source>
        <strain evidence="1">ChiHecec2B26-7398</strain>
    </source>
</reference>
<evidence type="ECO:0000313" key="1">
    <source>
        <dbReference type="EMBL" id="HIX94408.1"/>
    </source>
</evidence>
<accession>A0A9D1XZK6</accession>
<organism evidence="1 2">
    <name type="scientific">Candidatus Gemmiger excrementipullorum</name>
    <dbReference type="NCBI Taxonomy" id="2838610"/>
    <lineage>
        <taxon>Bacteria</taxon>
        <taxon>Bacillati</taxon>
        <taxon>Bacillota</taxon>
        <taxon>Clostridia</taxon>
        <taxon>Eubacteriales</taxon>
        <taxon>Gemmiger</taxon>
    </lineage>
</organism>
<gene>
    <name evidence="1" type="ORF">H9846_03015</name>
</gene>
<proteinExistence type="predicted"/>
<feature type="non-terminal residue" evidence="1">
    <location>
        <position position="1"/>
    </location>
</feature>
<evidence type="ECO:0000313" key="2">
    <source>
        <dbReference type="Proteomes" id="UP000886751"/>
    </source>
</evidence>
<dbReference type="AlphaFoldDB" id="A0A9D1XZK6"/>
<dbReference type="EMBL" id="DXEI01000049">
    <property type="protein sequence ID" value="HIX94408.1"/>
    <property type="molecule type" value="Genomic_DNA"/>
</dbReference>
<comment type="caution">
    <text evidence="1">The sequence shown here is derived from an EMBL/GenBank/DDBJ whole genome shotgun (WGS) entry which is preliminary data.</text>
</comment>
<protein>
    <submittedName>
        <fullName evidence="1">Uncharacterized protein</fullName>
    </submittedName>
</protein>
<dbReference type="Proteomes" id="UP000886751">
    <property type="component" value="Unassembled WGS sequence"/>
</dbReference>
<reference evidence="1" key="2">
    <citation type="submission" date="2021-04" db="EMBL/GenBank/DDBJ databases">
        <authorList>
            <person name="Gilroy R."/>
        </authorList>
    </citation>
    <scope>NUCLEOTIDE SEQUENCE</scope>
    <source>
        <strain evidence="1">ChiHecec2B26-7398</strain>
    </source>
</reference>
<sequence length="75" mass="8197">VFVTAYLLYLSERLLSSTFLRFFSAALPAFCKAAPPSPGCPKLRRAALPSRVPAGQLSYITTAKGPLSTPFLRFF</sequence>
<name>A0A9D1XZK6_9FIRM</name>